<gene>
    <name evidence="1" type="ORF">AOQ84DRAFT_278919</name>
</gene>
<proteinExistence type="predicted"/>
<protein>
    <submittedName>
        <fullName evidence="1">Uncharacterized protein</fullName>
    </submittedName>
</protein>
<keyword evidence="2" id="KW-1185">Reference proteome</keyword>
<dbReference type="EMBL" id="KV748446">
    <property type="protein sequence ID" value="OCL15456.1"/>
    <property type="molecule type" value="Genomic_DNA"/>
</dbReference>
<sequence length="136" mass="13884">NSLNSALETATFKLPAQTTRIQNYDPPPSSIVNMILTAIPGSVIGELINPAERSSLASGFKAGNTPSWYQNLPEPVKSYVTNILQQMSARGGSTGLSGALATKAGHSSLKAIAARPTGALAANIYGAAGFVGAIIA</sequence>
<dbReference type="Proteomes" id="UP000250140">
    <property type="component" value="Unassembled WGS sequence"/>
</dbReference>
<dbReference type="OrthoDB" id="5419608at2759"/>
<organism evidence="1 2">
    <name type="scientific">Glonium stellatum</name>
    <dbReference type="NCBI Taxonomy" id="574774"/>
    <lineage>
        <taxon>Eukaryota</taxon>
        <taxon>Fungi</taxon>
        <taxon>Dikarya</taxon>
        <taxon>Ascomycota</taxon>
        <taxon>Pezizomycotina</taxon>
        <taxon>Dothideomycetes</taxon>
        <taxon>Pleosporomycetidae</taxon>
        <taxon>Gloniales</taxon>
        <taxon>Gloniaceae</taxon>
        <taxon>Glonium</taxon>
    </lineage>
</organism>
<feature type="non-terminal residue" evidence="1">
    <location>
        <position position="1"/>
    </location>
</feature>
<evidence type="ECO:0000313" key="1">
    <source>
        <dbReference type="EMBL" id="OCL15456.1"/>
    </source>
</evidence>
<reference evidence="1 2" key="1">
    <citation type="journal article" date="2016" name="Nat. Commun.">
        <title>Ectomycorrhizal ecology is imprinted in the genome of the dominant symbiotic fungus Cenococcum geophilum.</title>
        <authorList>
            <consortium name="DOE Joint Genome Institute"/>
            <person name="Peter M."/>
            <person name="Kohler A."/>
            <person name="Ohm R.A."/>
            <person name="Kuo A."/>
            <person name="Krutzmann J."/>
            <person name="Morin E."/>
            <person name="Arend M."/>
            <person name="Barry K.W."/>
            <person name="Binder M."/>
            <person name="Choi C."/>
            <person name="Clum A."/>
            <person name="Copeland A."/>
            <person name="Grisel N."/>
            <person name="Haridas S."/>
            <person name="Kipfer T."/>
            <person name="LaButti K."/>
            <person name="Lindquist E."/>
            <person name="Lipzen A."/>
            <person name="Maire R."/>
            <person name="Meier B."/>
            <person name="Mihaltcheva S."/>
            <person name="Molinier V."/>
            <person name="Murat C."/>
            <person name="Poggeler S."/>
            <person name="Quandt C.A."/>
            <person name="Sperisen C."/>
            <person name="Tritt A."/>
            <person name="Tisserant E."/>
            <person name="Crous P.W."/>
            <person name="Henrissat B."/>
            <person name="Nehls U."/>
            <person name="Egli S."/>
            <person name="Spatafora J.W."/>
            <person name="Grigoriev I.V."/>
            <person name="Martin F.M."/>
        </authorList>
    </citation>
    <scope>NUCLEOTIDE SEQUENCE [LARGE SCALE GENOMIC DNA]</scope>
    <source>
        <strain evidence="1 2">CBS 207.34</strain>
    </source>
</reference>
<accession>A0A8E2FER0</accession>
<evidence type="ECO:0000313" key="2">
    <source>
        <dbReference type="Proteomes" id="UP000250140"/>
    </source>
</evidence>
<name>A0A8E2FER0_9PEZI</name>
<dbReference type="AlphaFoldDB" id="A0A8E2FER0"/>